<reference evidence="14 15" key="1">
    <citation type="submission" date="2017-12" db="EMBL/GenBank/DDBJ databases">
        <authorList>
            <person name="Hurst M.R.H."/>
        </authorList>
    </citation>
    <scope>NUCLEOTIDE SEQUENCE [LARGE SCALE GENOMIC DNA]</scope>
    <source>
        <strain evidence="14 15">BM15</strain>
    </source>
</reference>
<name>A0A2K9EK39_9RHOB</name>
<feature type="transmembrane region" description="Helical" evidence="11">
    <location>
        <begin position="33"/>
        <end position="52"/>
    </location>
</feature>
<keyword evidence="7 11" id="KW-0472">Membrane</keyword>
<dbReference type="Gene3D" id="3.30.300.30">
    <property type="match status" value="1"/>
</dbReference>
<evidence type="ECO:0000256" key="1">
    <source>
        <dbReference type="ARBA" id="ARBA00004117"/>
    </source>
</evidence>
<feature type="compositionally biased region" description="Polar residues" evidence="10">
    <location>
        <begin position="303"/>
        <end position="317"/>
    </location>
</feature>
<dbReference type="InterPro" id="IPR006182">
    <property type="entry name" value="FliF_N_dom"/>
</dbReference>
<feature type="region of interest" description="Disordered" evidence="10">
    <location>
        <begin position="528"/>
        <end position="548"/>
    </location>
</feature>
<evidence type="ECO:0000256" key="8">
    <source>
        <dbReference type="ARBA" id="ARBA00023143"/>
    </source>
</evidence>
<dbReference type="PANTHER" id="PTHR30046">
    <property type="entry name" value="FLAGELLAR M-RING PROTEIN"/>
    <property type="match status" value="1"/>
</dbReference>
<dbReference type="InterPro" id="IPR045851">
    <property type="entry name" value="AMP-bd_C_sf"/>
</dbReference>
<evidence type="ECO:0000256" key="2">
    <source>
        <dbReference type="ARBA" id="ARBA00004651"/>
    </source>
</evidence>
<keyword evidence="14" id="KW-0969">Cilium</keyword>
<evidence type="ECO:0000256" key="4">
    <source>
        <dbReference type="ARBA" id="ARBA00022475"/>
    </source>
</evidence>
<evidence type="ECO:0000259" key="13">
    <source>
        <dbReference type="Pfam" id="PF08345"/>
    </source>
</evidence>
<evidence type="ECO:0000313" key="14">
    <source>
        <dbReference type="EMBL" id="AUH33757.1"/>
    </source>
</evidence>
<keyword evidence="6 11" id="KW-1133">Transmembrane helix</keyword>
<dbReference type="InterPro" id="IPR013556">
    <property type="entry name" value="Flag_M-ring_C"/>
</dbReference>
<feature type="compositionally biased region" description="Low complexity" evidence="10">
    <location>
        <begin position="318"/>
        <end position="331"/>
    </location>
</feature>
<keyword evidence="5 11" id="KW-0812">Transmembrane</keyword>
<comment type="function">
    <text evidence="9">The M ring may be actively involved in energy transduction.</text>
</comment>
<keyword evidence="14" id="KW-0282">Flagellum</keyword>
<dbReference type="Pfam" id="PF01514">
    <property type="entry name" value="YscJ_FliF"/>
    <property type="match status" value="1"/>
</dbReference>
<evidence type="ECO:0000256" key="3">
    <source>
        <dbReference type="ARBA" id="ARBA00007971"/>
    </source>
</evidence>
<comment type="subcellular location">
    <subcellularLocation>
        <location evidence="1 9">Bacterial flagellum basal body</location>
    </subcellularLocation>
    <subcellularLocation>
        <location evidence="2">Cell membrane</location>
        <topology evidence="2">Multi-pass membrane protein</topology>
    </subcellularLocation>
</comment>
<dbReference type="PRINTS" id="PR01009">
    <property type="entry name" value="FLGMRINGFLIF"/>
</dbReference>
<dbReference type="GO" id="GO:0003774">
    <property type="term" value="F:cytoskeletal motor activity"/>
    <property type="evidence" value="ECO:0007669"/>
    <property type="project" value="InterPro"/>
</dbReference>
<evidence type="ECO:0000313" key="15">
    <source>
        <dbReference type="Proteomes" id="UP000233742"/>
    </source>
</evidence>
<dbReference type="Proteomes" id="UP000233742">
    <property type="component" value="Chromosome"/>
</dbReference>
<feature type="domain" description="Flagellar M-ring C-terminal" evidence="13">
    <location>
        <begin position="246"/>
        <end position="407"/>
    </location>
</feature>
<dbReference type="KEGG" id="paro:CUV01_10480"/>
<dbReference type="OrthoDB" id="9807026at2"/>
<dbReference type="EMBL" id="CP025408">
    <property type="protein sequence ID" value="AUH33757.1"/>
    <property type="molecule type" value="Genomic_DNA"/>
</dbReference>
<protein>
    <recommendedName>
        <fullName evidence="9">Flagellar M-ring protein</fullName>
    </recommendedName>
</protein>
<dbReference type="GO" id="GO:0005886">
    <property type="term" value="C:plasma membrane"/>
    <property type="evidence" value="ECO:0007669"/>
    <property type="project" value="UniProtKB-SubCell"/>
</dbReference>
<evidence type="ECO:0000256" key="5">
    <source>
        <dbReference type="ARBA" id="ARBA00022692"/>
    </source>
</evidence>
<sequence length="548" mass="58593">MTGSKIKFSDSKGSVLQKLQDYWNERSSRQKSILVGAFLAAFLAVSAFSWMVSRPSMAMLYSGLDPSTAGEVIAGIERAGVAHEVRGGSIYVDASQRDRLRMELAGEGLPATGAAGYELLDGMSGFGTTSQMFDAAYWRAKEGELARTILALPNVKSARVHLAVSQNRGLRRDQPATASVTLTTTNGSISRAQAQSLKYMLSSAVPGLAHDSVTVIDTERGVVAAEEDASGLERATEMKRNVERILEPHVGPGNAIVELNLDLVTETELLTEQRFDPQERAMISQLVEETSDQSTAGGAETVTAASNLPDGNNASGDQSQSSRSENRQQSNYEVSKSVREVSRQPGAVKRLSVAVLVNGVVSENTSGEAELIPRTAPELEVLRELVASAVGFDPARGDQLTVKSLPFAQLGTDGTLAERGGWLERIELNALIKLALIGLFAVAIAALILRPILRNRQNEREDTALLDNSAPAGTALEQRGASDNAVIEPPNSAAGYDATLIGSQVPGKAQLSLPPADPVARLRGMMKDRQQESMKILSGWIDEKEKAQ</sequence>
<evidence type="ECO:0000256" key="10">
    <source>
        <dbReference type="SAM" id="MobiDB-lite"/>
    </source>
</evidence>
<dbReference type="InterPro" id="IPR000067">
    <property type="entry name" value="FlgMring_FliF"/>
</dbReference>
<keyword evidence="4" id="KW-1003">Cell membrane</keyword>
<dbReference type="AlphaFoldDB" id="A0A2K9EK39"/>
<evidence type="ECO:0000256" key="9">
    <source>
        <dbReference type="PIRNR" id="PIRNR004862"/>
    </source>
</evidence>
<evidence type="ECO:0000259" key="12">
    <source>
        <dbReference type="Pfam" id="PF01514"/>
    </source>
</evidence>
<feature type="region of interest" description="Disordered" evidence="10">
    <location>
        <begin position="303"/>
        <end position="339"/>
    </location>
</feature>
<feature type="transmembrane region" description="Helical" evidence="11">
    <location>
        <begin position="430"/>
        <end position="449"/>
    </location>
</feature>
<organism evidence="14 15">
    <name type="scientific">Paracoccus tegillarcae</name>
    <dbReference type="NCBI Taxonomy" id="1529068"/>
    <lineage>
        <taxon>Bacteria</taxon>
        <taxon>Pseudomonadati</taxon>
        <taxon>Pseudomonadota</taxon>
        <taxon>Alphaproteobacteria</taxon>
        <taxon>Rhodobacterales</taxon>
        <taxon>Paracoccaceae</taxon>
        <taxon>Paracoccus</taxon>
    </lineage>
</organism>
<dbReference type="InterPro" id="IPR043427">
    <property type="entry name" value="YscJ/FliF"/>
</dbReference>
<evidence type="ECO:0000256" key="6">
    <source>
        <dbReference type="ARBA" id="ARBA00022989"/>
    </source>
</evidence>
<dbReference type="GO" id="GO:0009431">
    <property type="term" value="C:bacterial-type flagellum basal body, MS ring"/>
    <property type="evidence" value="ECO:0007669"/>
    <property type="project" value="InterPro"/>
</dbReference>
<gene>
    <name evidence="14" type="primary">fliF</name>
    <name evidence="14" type="ORF">CUV01_10480</name>
</gene>
<dbReference type="PANTHER" id="PTHR30046:SF0">
    <property type="entry name" value="FLAGELLAR M-RING PROTEIN"/>
    <property type="match status" value="1"/>
</dbReference>
<keyword evidence="8 9" id="KW-0975">Bacterial flagellum</keyword>
<dbReference type="GO" id="GO:0071973">
    <property type="term" value="P:bacterial-type flagellum-dependent cell motility"/>
    <property type="evidence" value="ECO:0007669"/>
    <property type="project" value="InterPro"/>
</dbReference>
<dbReference type="PIRSF" id="PIRSF004862">
    <property type="entry name" value="FliF"/>
    <property type="match status" value="1"/>
</dbReference>
<keyword evidence="14" id="KW-0966">Cell projection</keyword>
<keyword evidence="15" id="KW-1185">Reference proteome</keyword>
<evidence type="ECO:0000256" key="11">
    <source>
        <dbReference type="SAM" id="Phobius"/>
    </source>
</evidence>
<dbReference type="RefSeq" id="WP_101460423.1">
    <property type="nucleotide sequence ID" value="NZ_CP025408.1"/>
</dbReference>
<evidence type="ECO:0000256" key="7">
    <source>
        <dbReference type="ARBA" id="ARBA00023136"/>
    </source>
</evidence>
<accession>A0A2K9EK39</accession>
<comment type="similarity">
    <text evidence="3 9">Belongs to the FliF family.</text>
</comment>
<dbReference type="NCBIfam" id="TIGR00206">
    <property type="entry name" value="fliF"/>
    <property type="match status" value="1"/>
</dbReference>
<proteinExistence type="inferred from homology"/>
<dbReference type="Pfam" id="PF08345">
    <property type="entry name" value="YscJ_FliF_C"/>
    <property type="match status" value="1"/>
</dbReference>
<feature type="domain" description="Flagellar M-ring N-terminal" evidence="12">
    <location>
        <begin position="53"/>
        <end position="221"/>
    </location>
</feature>